<dbReference type="InterPro" id="IPR003838">
    <property type="entry name" value="ABC3_permease_C"/>
</dbReference>
<name>A0A2Z2KPI8_9BACL</name>
<dbReference type="KEGG" id="pdh:B9T62_07785"/>
<organism evidence="10 11">
    <name type="scientific">Paenibacillus donghaensis</name>
    <dbReference type="NCBI Taxonomy" id="414771"/>
    <lineage>
        <taxon>Bacteria</taxon>
        <taxon>Bacillati</taxon>
        <taxon>Bacillota</taxon>
        <taxon>Bacilli</taxon>
        <taxon>Bacillales</taxon>
        <taxon>Paenibacillaceae</taxon>
        <taxon>Paenibacillus</taxon>
    </lineage>
</organism>
<keyword evidence="2" id="KW-1003">Cell membrane</keyword>
<comment type="subcellular location">
    <subcellularLocation>
        <location evidence="1">Cell membrane</location>
        <topology evidence="1">Multi-pass membrane protein</topology>
    </subcellularLocation>
</comment>
<keyword evidence="11" id="KW-1185">Reference proteome</keyword>
<evidence type="ECO:0000256" key="7">
    <source>
        <dbReference type="SAM" id="Phobius"/>
    </source>
</evidence>
<dbReference type="Pfam" id="PF12704">
    <property type="entry name" value="MacB_PCD"/>
    <property type="match status" value="1"/>
</dbReference>
<gene>
    <name evidence="10" type="ORF">B9T62_07785</name>
</gene>
<evidence type="ECO:0000259" key="9">
    <source>
        <dbReference type="Pfam" id="PF12704"/>
    </source>
</evidence>
<evidence type="ECO:0000256" key="5">
    <source>
        <dbReference type="ARBA" id="ARBA00023136"/>
    </source>
</evidence>
<comment type="similarity">
    <text evidence="6">Belongs to the ABC-4 integral membrane protein family.</text>
</comment>
<dbReference type="InterPro" id="IPR025857">
    <property type="entry name" value="MacB_PCD"/>
</dbReference>
<evidence type="ECO:0000256" key="6">
    <source>
        <dbReference type="ARBA" id="ARBA00038076"/>
    </source>
</evidence>
<feature type="transmembrane region" description="Helical" evidence="7">
    <location>
        <begin position="21"/>
        <end position="42"/>
    </location>
</feature>
<keyword evidence="3 7" id="KW-0812">Transmembrane</keyword>
<dbReference type="EMBL" id="CP021780">
    <property type="protein sequence ID" value="ASA20698.1"/>
    <property type="molecule type" value="Genomic_DNA"/>
</dbReference>
<dbReference type="Proteomes" id="UP000249890">
    <property type="component" value="Chromosome"/>
</dbReference>
<keyword evidence="4 7" id="KW-1133">Transmembrane helix</keyword>
<protein>
    <submittedName>
        <fullName evidence="10">ABC transporter permease</fullName>
    </submittedName>
</protein>
<dbReference type="AlphaFoldDB" id="A0A2Z2KPI8"/>
<evidence type="ECO:0000256" key="3">
    <source>
        <dbReference type="ARBA" id="ARBA00022692"/>
    </source>
</evidence>
<evidence type="ECO:0000256" key="2">
    <source>
        <dbReference type="ARBA" id="ARBA00022475"/>
    </source>
</evidence>
<sequence>MQLTEMLRIIWINILQNKFKVILSSLGIIVGAATIVLVIAIGKGGEAEITRQFGDLSAATIYINPDESQRVLFNTSMTKIERLNQELIKEIKEENPYLDDMMLLDSGLANVTINRESFLRNVTGVTAEYENIFNLSAAYGENITEGDVEDKSLVAVLGYDVAVNNYGMAENAIGEYITLNNKLLKVVGVLGRKGDNVGVILPDSSVFIPYSVGQEYLFNSQYSIPQAVALAKDVSQVDAAMKWIRSSLTYFLENGDAYTIDDVGSKMEVALRSAKIMSMVLVSVAAIVFIVSGIGIMNVLFVSVKERTKEIGILKALGCPERNILLQFLLESITISLFGSMAGMLLSIFILPLMKYTDIPVLPSLGGQLAALFFSLLTGTIFGYYPAYRASRQKPIDALNYE</sequence>
<dbReference type="GO" id="GO:0005886">
    <property type="term" value="C:plasma membrane"/>
    <property type="evidence" value="ECO:0007669"/>
    <property type="project" value="UniProtKB-SubCell"/>
</dbReference>
<dbReference type="OrthoDB" id="9770036at2"/>
<proteinExistence type="inferred from homology"/>
<feature type="transmembrane region" description="Helical" evidence="7">
    <location>
        <begin position="365"/>
        <end position="385"/>
    </location>
</feature>
<keyword evidence="5 7" id="KW-0472">Membrane</keyword>
<reference evidence="10 11" key="1">
    <citation type="submission" date="2017-06" db="EMBL/GenBank/DDBJ databases">
        <title>Complete genome sequence of Paenibacillus donghaensis KCTC 13049T isolated from East Sea sediment, South Korea.</title>
        <authorList>
            <person name="Jung B.K."/>
            <person name="Hong S.-J."/>
            <person name="Shin J.-H."/>
        </authorList>
    </citation>
    <scope>NUCLEOTIDE SEQUENCE [LARGE SCALE GENOMIC DNA]</scope>
    <source>
        <strain evidence="10 11">KCTC 13049</strain>
    </source>
</reference>
<dbReference type="PANTHER" id="PTHR30572">
    <property type="entry name" value="MEMBRANE COMPONENT OF TRANSPORTER-RELATED"/>
    <property type="match status" value="1"/>
</dbReference>
<dbReference type="InterPro" id="IPR050250">
    <property type="entry name" value="Macrolide_Exporter_MacB"/>
</dbReference>
<dbReference type="Pfam" id="PF02687">
    <property type="entry name" value="FtsX"/>
    <property type="match status" value="1"/>
</dbReference>
<feature type="transmembrane region" description="Helical" evidence="7">
    <location>
        <begin position="324"/>
        <end position="353"/>
    </location>
</feature>
<dbReference type="PANTHER" id="PTHR30572:SF4">
    <property type="entry name" value="ABC TRANSPORTER PERMEASE YTRF"/>
    <property type="match status" value="1"/>
</dbReference>
<feature type="domain" description="ABC3 transporter permease C-terminal" evidence="8">
    <location>
        <begin position="283"/>
        <end position="395"/>
    </location>
</feature>
<dbReference type="RefSeq" id="WP_087914716.1">
    <property type="nucleotide sequence ID" value="NZ_CP021780.1"/>
</dbReference>
<evidence type="ECO:0000313" key="11">
    <source>
        <dbReference type="Proteomes" id="UP000249890"/>
    </source>
</evidence>
<evidence type="ECO:0000313" key="10">
    <source>
        <dbReference type="EMBL" id="ASA20698.1"/>
    </source>
</evidence>
<feature type="transmembrane region" description="Helical" evidence="7">
    <location>
        <begin position="276"/>
        <end position="303"/>
    </location>
</feature>
<dbReference type="GO" id="GO:0022857">
    <property type="term" value="F:transmembrane transporter activity"/>
    <property type="evidence" value="ECO:0007669"/>
    <property type="project" value="TreeGrafter"/>
</dbReference>
<evidence type="ECO:0000259" key="8">
    <source>
        <dbReference type="Pfam" id="PF02687"/>
    </source>
</evidence>
<evidence type="ECO:0000256" key="4">
    <source>
        <dbReference type="ARBA" id="ARBA00022989"/>
    </source>
</evidence>
<evidence type="ECO:0000256" key="1">
    <source>
        <dbReference type="ARBA" id="ARBA00004651"/>
    </source>
</evidence>
<feature type="domain" description="MacB-like periplasmic core" evidence="9">
    <location>
        <begin position="22"/>
        <end position="245"/>
    </location>
</feature>
<accession>A0A2Z2KPI8</accession>